<dbReference type="CDD" id="cd02795">
    <property type="entry name" value="CBM6-CBM35-CBM36_like"/>
    <property type="match status" value="1"/>
</dbReference>
<feature type="active site" description="Proton acceptor" evidence="11">
    <location>
        <position position="375"/>
    </location>
</feature>
<reference evidence="17 18" key="1">
    <citation type="journal article" date="2015" name="Mol. Plant Microbe Interact.">
        <title>Genome, transcriptome, and functional analyses of Penicillium expansum provide new insights into secondary metabolism and pathogenicity.</title>
        <authorList>
            <person name="Ballester A.R."/>
            <person name="Marcet-Houben M."/>
            <person name="Levin E."/>
            <person name="Sela N."/>
            <person name="Selma-Lazaro C."/>
            <person name="Carmona L."/>
            <person name="Wisniewski M."/>
            <person name="Droby S."/>
            <person name="Gonzalez-Candelas L."/>
            <person name="Gabaldon T."/>
        </authorList>
    </citation>
    <scope>NUCLEOTIDE SEQUENCE [LARGE SCALE GENOMIC DNA]</scope>
    <source>
        <strain evidence="17 18">MD-8</strain>
    </source>
</reference>
<dbReference type="Pfam" id="PF07477">
    <property type="entry name" value="Glyco_hydro_67C"/>
    <property type="match status" value="1"/>
</dbReference>
<organism evidence="17 18">
    <name type="scientific">Penicillium expansum</name>
    <name type="common">Blue mold rot fungus</name>
    <dbReference type="NCBI Taxonomy" id="27334"/>
    <lineage>
        <taxon>Eukaryota</taxon>
        <taxon>Fungi</taxon>
        <taxon>Dikarya</taxon>
        <taxon>Ascomycota</taxon>
        <taxon>Pezizomycotina</taxon>
        <taxon>Eurotiomycetes</taxon>
        <taxon>Eurotiomycetidae</taxon>
        <taxon>Eurotiales</taxon>
        <taxon>Aspergillaceae</taxon>
        <taxon>Penicillium</taxon>
    </lineage>
</organism>
<dbReference type="EC" id="3.2.1.139" evidence="2 10"/>
<dbReference type="Pfam" id="PF03648">
    <property type="entry name" value="Glyco_hydro_67N"/>
    <property type="match status" value="1"/>
</dbReference>
<dbReference type="InterPro" id="IPR037054">
    <property type="entry name" value="A-glucoronidase_C_sf"/>
</dbReference>
<evidence type="ECO:0000256" key="9">
    <source>
        <dbReference type="ARBA" id="ARBA00048838"/>
    </source>
</evidence>
<keyword evidence="7 12" id="KW-0624">Polysaccharide degradation</keyword>
<feature type="chain" id="PRO_5012339212" description="Alpha-glucuronidase" evidence="13">
    <location>
        <begin position="16"/>
        <end position="835"/>
    </location>
</feature>
<proteinExistence type="inferred from homology"/>
<dbReference type="FunFam" id="3.90.1330.10:FF:000001">
    <property type="entry name" value="Xylan alpha-1,2-glucuronidase"/>
    <property type="match status" value="1"/>
</dbReference>
<dbReference type="Gene3D" id="3.90.1330.10">
    <property type="entry name" value="Alpha-glucuronidase, C-terminal domain"/>
    <property type="match status" value="1"/>
</dbReference>
<dbReference type="SUPFAM" id="SSF55545">
    <property type="entry name" value="beta-N-acetylhexosaminidase-like domain"/>
    <property type="match status" value="1"/>
</dbReference>
<dbReference type="InterPro" id="IPR017853">
    <property type="entry name" value="GH"/>
</dbReference>
<evidence type="ECO:0000259" key="16">
    <source>
        <dbReference type="Pfam" id="PF07488"/>
    </source>
</evidence>
<keyword evidence="6 10" id="KW-0326">Glycosidase</keyword>
<dbReference type="GO" id="GO:0005576">
    <property type="term" value="C:extracellular region"/>
    <property type="evidence" value="ECO:0007669"/>
    <property type="project" value="UniProtKB-SubCell"/>
</dbReference>
<evidence type="ECO:0000256" key="4">
    <source>
        <dbReference type="ARBA" id="ARBA00022801"/>
    </source>
</evidence>
<dbReference type="PIRSF" id="PIRSF029900">
    <property type="entry name" value="Alpha-glucuronds"/>
    <property type="match status" value="1"/>
</dbReference>
<dbReference type="GO" id="GO:0045493">
    <property type="term" value="P:xylan catabolic process"/>
    <property type="evidence" value="ECO:0007669"/>
    <property type="project" value="UniProtKB-KW"/>
</dbReference>
<comment type="catalytic activity">
    <reaction evidence="9 10 12">
        <text>an alpha-D-glucuronoside + H2O = D-glucuronate + an alcohol</text>
        <dbReference type="Rhea" id="RHEA:20005"/>
        <dbReference type="ChEBI" id="CHEBI:15377"/>
        <dbReference type="ChEBI" id="CHEBI:30879"/>
        <dbReference type="ChEBI" id="CHEBI:58720"/>
        <dbReference type="ChEBI" id="CHEBI:58899"/>
        <dbReference type="EC" id="3.2.1.139"/>
    </reaction>
</comment>
<dbReference type="STRING" id="27334.A0A0A2IPX8"/>
<name>A0A0A2IPX8_PENEN</name>
<protein>
    <recommendedName>
        <fullName evidence="2 10">Alpha-glucuronidase</fullName>
        <ecNumber evidence="2 10">3.2.1.139</ecNumber>
    </recommendedName>
</protein>
<dbReference type="PANTHER" id="PTHR39207:SF1">
    <property type="entry name" value="ALPHA-GLUCURONIDASE A"/>
    <property type="match status" value="1"/>
</dbReference>
<dbReference type="Gene3D" id="3.30.379.10">
    <property type="entry name" value="Chitobiase/beta-hexosaminidase domain 2-like"/>
    <property type="match status" value="1"/>
</dbReference>
<feature type="active site" description="Proton acceptor" evidence="11">
    <location>
        <position position="403"/>
    </location>
</feature>
<dbReference type="GeneID" id="27682575"/>
<dbReference type="FunFam" id="3.20.20.80:FF:000096">
    <property type="entry name" value="Xylan alpha-1,2-glucuronidase"/>
    <property type="match status" value="1"/>
</dbReference>
<feature type="domain" description="Alpha glucuronidase N-terminal" evidence="14">
    <location>
        <begin position="21"/>
        <end position="137"/>
    </location>
</feature>
<dbReference type="PhylomeDB" id="A0A0A2IPX8"/>
<dbReference type="VEuPathDB" id="FungiDB:PEXP_020360"/>
<keyword evidence="4 10" id="KW-0378">Hydrolase</keyword>
<dbReference type="Proteomes" id="UP000030143">
    <property type="component" value="Unassembled WGS sequence"/>
</dbReference>
<dbReference type="InterPro" id="IPR011395">
    <property type="entry name" value="Glyco_hydro_67_aGlcAse"/>
</dbReference>
<comment type="similarity">
    <text evidence="1 10 12">Belongs to the glycosyl hydrolase 67 family.</text>
</comment>
<evidence type="ECO:0000256" key="12">
    <source>
        <dbReference type="RuleBase" id="RU361198"/>
    </source>
</evidence>
<evidence type="ECO:0000256" key="1">
    <source>
        <dbReference type="ARBA" id="ARBA00008833"/>
    </source>
</evidence>
<evidence type="ECO:0000256" key="3">
    <source>
        <dbReference type="ARBA" id="ARBA00022651"/>
    </source>
</evidence>
<comment type="subcellular location">
    <subcellularLocation>
        <location evidence="12">Secreted</location>
    </subcellularLocation>
</comment>
<dbReference type="GO" id="GO:0046559">
    <property type="term" value="F:alpha-glucuronidase activity"/>
    <property type="evidence" value="ECO:0007669"/>
    <property type="project" value="UniProtKB-EC"/>
</dbReference>
<evidence type="ECO:0000259" key="15">
    <source>
        <dbReference type="Pfam" id="PF07477"/>
    </source>
</evidence>
<accession>A0A0A2IPX8</accession>
<keyword evidence="18" id="KW-1185">Reference proteome</keyword>
<comment type="function">
    <text evidence="8 12">Alpha-glucuronidase involved in the hydrolysis of xylan, a major structural heterogeneous polysaccharide found in plant biomass representing the second most abundant polysaccharide in the biosphere, after cellulose. Releases 4-O-methylglucuronic acid from xylan.</text>
</comment>
<evidence type="ECO:0000256" key="6">
    <source>
        <dbReference type="ARBA" id="ARBA00023295"/>
    </source>
</evidence>
<sequence>MRTLILFASLGFAAAENGLNGWLRYASLPCSGHCHSDLPSSIVTLNVTETSPVYVAGTELQNGLKGVYGKSLQVTHNKCKTSSSVIVGTVDQYREICGAVKDIPELEEDGFWLDTKGENVQILGQNERGALYGTFEYLSMLAQGNFSKVAYASNPSAPIRWVNQWDNMDGRIERGYGGPSIFFKDGQIIDDLTRVAEYARLLASIRINAVVINNVNADAALLNSTNLDGVARIADVFRPYGIQVGLSLNFASPQTYGGLSTFDPLDASVIEWWSNITTQIYDRVPDMAGYLVKADSEGQPGPQTYNRTLADAANLFAKEVQPYGGIVMYRAFVYNQLNESIWTDDRANAAVDFFKDLDGEFDDNVVIQIKYGPIDFQVREPASALFANLFNTSMAIELQVTQEYLGQQSHLVYVAPLWKTILDSDLRVDGQPSLVRDIVAGKRFNRKLGGSAAVVNVGTNTTWLGSHLSMSNLYAYGRLAWNPADDAQEILQDWIRLTFGLDRKVLDTITRMSMESWPAYEQYSGNLGIQTLTDILYTHFGPNPASQDNNGWGQWTRADQTSIGMDRTVANGTGFAGQYPDEIAAMYENIETTPDDLLLWFHHVKYTHRLHSGKTVIQHFYDEHYTGAETAQTFLTQWESLHGKIDTERYNHVRHFLDYQSGHSIVWRDAINDFYYNLSGIPDQAKRVGHHPWRIEAEDMKLEGYKTYTVSPFETASGSVAIVTTSNSTTGTASTKINFPSGTYDVAVNYYDVYGGQSQWTIYLNNREIGQWVGNSEDTFSHTPSIYLDGHSTIRVKFRGVKIQKGDTLKIVGMPDGTEPAPLDYVALLPGGIVD</sequence>
<evidence type="ECO:0000256" key="11">
    <source>
        <dbReference type="PIRSR" id="PIRSR029900-1"/>
    </source>
</evidence>
<dbReference type="EMBL" id="JQFZ01000160">
    <property type="protein sequence ID" value="KGO56806.1"/>
    <property type="molecule type" value="Genomic_DNA"/>
</dbReference>
<evidence type="ECO:0000313" key="17">
    <source>
        <dbReference type="EMBL" id="KGO56806.1"/>
    </source>
</evidence>
<feature type="domain" description="Glycosyl hydrolase family 67 catalytic" evidence="16">
    <location>
        <begin position="144"/>
        <end position="463"/>
    </location>
</feature>
<dbReference type="HOGENOM" id="CLU_007125_2_0_1"/>
<dbReference type="RefSeq" id="XP_016598504.1">
    <property type="nucleotide sequence ID" value="XM_016747155.1"/>
</dbReference>
<dbReference type="InterPro" id="IPR011099">
    <property type="entry name" value="Glyco_hydro_67_C"/>
</dbReference>
<keyword evidence="13" id="KW-0732">Signal</keyword>
<keyword evidence="5 12" id="KW-0119">Carbohydrate metabolism</keyword>
<evidence type="ECO:0000259" key="14">
    <source>
        <dbReference type="Pfam" id="PF03648"/>
    </source>
</evidence>
<evidence type="ECO:0000313" key="18">
    <source>
        <dbReference type="Proteomes" id="UP000030143"/>
    </source>
</evidence>
<dbReference type="InterPro" id="IPR005154">
    <property type="entry name" value="Glyco_hydro_67_aGlcAse_N"/>
</dbReference>
<evidence type="ECO:0000256" key="2">
    <source>
        <dbReference type="ARBA" id="ARBA00012271"/>
    </source>
</evidence>
<gene>
    <name evidence="12" type="primary">aguA</name>
    <name evidence="17" type="ORF">PEX2_098850</name>
</gene>
<dbReference type="InterPro" id="IPR011100">
    <property type="entry name" value="Glyco_hydro_67_cat"/>
</dbReference>
<evidence type="ECO:0000256" key="8">
    <source>
        <dbReference type="ARBA" id="ARBA00024828"/>
    </source>
</evidence>
<dbReference type="SUPFAM" id="SSF51445">
    <property type="entry name" value="(Trans)glycosidases"/>
    <property type="match status" value="1"/>
</dbReference>
<dbReference type="AlphaFoldDB" id="A0A0A2IPX8"/>
<comment type="caution">
    <text evidence="17">The sequence shown here is derived from an EMBL/GenBank/DDBJ whole genome shotgun (WGS) entry which is preliminary data.</text>
</comment>
<dbReference type="PANTHER" id="PTHR39207">
    <property type="entry name" value="ALPHA-GLUCURONIDASE A"/>
    <property type="match status" value="1"/>
</dbReference>
<keyword evidence="3 10" id="KW-0858">Xylan degradation</keyword>
<feature type="signal peptide" evidence="13">
    <location>
        <begin position="1"/>
        <end position="15"/>
    </location>
</feature>
<evidence type="ECO:0000256" key="5">
    <source>
        <dbReference type="ARBA" id="ARBA00023277"/>
    </source>
</evidence>
<dbReference type="OrthoDB" id="6501611at2759"/>
<feature type="active site" description="Proton donor" evidence="11">
    <location>
        <position position="297"/>
    </location>
</feature>
<evidence type="ECO:0000256" key="7">
    <source>
        <dbReference type="ARBA" id="ARBA00023326"/>
    </source>
</evidence>
<dbReference type="InterPro" id="IPR029018">
    <property type="entry name" value="Hex-like_dom2"/>
</dbReference>
<evidence type="ECO:0000256" key="13">
    <source>
        <dbReference type="SAM" id="SignalP"/>
    </source>
</evidence>
<dbReference type="Gene3D" id="3.20.20.80">
    <property type="entry name" value="Glycosidases"/>
    <property type="match status" value="1"/>
</dbReference>
<feature type="domain" description="Glycosyl hydrolase family 67 C-terminal" evidence="15">
    <location>
        <begin position="465"/>
        <end position="687"/>
    </location>
</feature>
<evidence type="ECO:0000256" key="10">
    <source>
        <dbReference type="PIRNR" id="PIRNR029900"/>
    </source>
</evidence>
<dbReference type="Pfam" id="PF07488">
    <property type="entry name" value="Glyco_hydro_67M"/>
    <property type="match status" value="1"/>
</dbReference>